<reference evidence="2 3" key="1">
    <citation type="submission" date="2020-08" db="EMBL/GenBank/DDBJ databases">
        <title>Genomic Encyclopedia of Type Strains, Phase III (KMG-III): the genomes of soil and plant-associated and newly described type strains.</title>
        <authorList>
            <person name="Whitman W."/>
        </authorList>
    </citation>
    <scope>NUCLEOTIDE SEQUENCE [LARGE SCALE GENOMIC DNA]</scope>
    <source>
        <strain evidence="2 3">CECT 8960</strain>
    </source>
</reference>
<keyword evidence="3" id="KW-1185">Reference proteome</keyword>
<sequence length="104" mass="10400">MGLFDAVREKAAELLSGATDKVSELTGTDIADAQQNATDAASESAQNLGDTAQGYADTASGAGQDLAGTAADSVQNVTDTAADTAYGTVADTPVGDYIDPRGQQ</sequence>
<feature type="compositionally biased region" description="Polar residues" evidence="1">
    <location>
        <begin position="33"/>
        <end position="50"/>
    </location>
</feature>
<dbReference type="EMBL" id="JACHJQ010000002">
    <property type="protein sequence ID" value="MBB4905504.1"/>
    <property type="molecule type" value="Genomic_DNA"/>
</dbReference>
<protein>
    <submittedName>
        <fullName evidence="2">Flavin-binding protein dodecin</fullName>
    </submittedName>
</protein>
<accession>A0A7W7VCX8</accession>
<feature type="region of interest" description="Disordered" evidence="1">
    <location>
        <begin position="33"/>
        <end position="65"/>
    </location>
</feature>
<dbReference type="Proteomes" id="UP000520767">
    <property type="component" value="Unassembled WGS sequence"/>
</dbReference>
<dbReference type="AlphaFoldDB" id="A0A7W7VCX8"/>
<feature type="region of interest" description="Disordered" evidence="1">
    <location>
        <begin position="81"/>
        <end position="104"/>
    </location>
</feature>
<dbReference type="RefSeq" id="WP_184809724.1">
    <property type="nucleotide sequence ID" value="NZ_JACHJQ010000002.1"/>
</dbReference>
<comment type="caution">
    <text evidence="2">The sequence shown here is derived from an EMBL/GenBank/DDBJ whole genome shotgun (WGS) entry which is preliminary data.</text>
</comment>
<dbReference type="Gene3D" id="1.20.120.20">
    <property type="entry name" value="Apolipoprotein"/>
    <property type="match status" value="1"/>
</dbReference>
<gene>
    <name evidence="2" type="ORF">FHR82_001721</name>
</gene>
<evidence type="ECO:0000256" key="1">
    <source>
        <dbReference type="SAM" id="MobiDB-lite"/>
    </source>
</evidence>
<evidence type="ECO:0000313" key="2">
    <source>
        <dbReference type="EMBL" id="MBB4905504.1"/>
    </source>
</evidence>
<organism evidence="2 3">
    <name type="scientific">Actinophytocola algeriensis</name>
    <dbReference type="NCBI Taxonomy" id="1768010"/>
    <lineage>
        <taxon>Bacteria</taxon>
        <taxon>Bacillati</taxon>
        <taxon>Actinomycetota</taxon>
        <taxon>Actinomycetes</taxon>
        <taxon>Pseudonocardiales</taxon>
        <taxon>Pseudonocardiaceae</taxon>
    </lineage>
</organism>
<name>A0A7W7VCX8_9PSEU</name>
<evidence type="ECO:0000313" key="3">
    <source>
        <dbReference type="Proteomes" id="UP000520767"/>
    </source>
</evidence>
<proteinExistence type="predicted"/>